<organism evidence="2 3">
    <name type="scientific">Tautonia plasticadhaerens</name>
    <dbReference type="NCBI Taxonomy" id="2527974"/>
    <lineage>
        <taxon>Bacteria</taxon>
        <taxon>Pseudomonadati</taxon>
        <taxon>Planctomycetota</taxon>
        <taxon>Planctomycetia</taxon>
        <taxon>Isosphaerales</taxon>
        <taxon>Isosphaeraceae</taxon>
        <taxon>Tautonia</taxon>
    </lineage>
</organism>
<dbReference type="AlphaFoldDB" id="A0A518H676"/>
<keyword evidence="3" id="KW-1185">Reference proteome</keyword>
<dbReference type="EC" id="3.4.21.-" evidence="2"/>
<evidence type="ECO:0000313" key="3">
    <source>
        <dbReference type="Proteomes" id="UP000317835"/>
    </source>
</evidence>
<evidence type="ECO:0000313" key="2">
    <source>
        <dbReference type="EMBL" id="QDV36341.1"/>
    </source>
</evidence>
<evidence type="ECO:0000256" key="1">
    <source>
        <dbReference type="SAM" id="MobiDB-lite"/>
    </source>
</evidence>
<reference evidence="2 3" key="1">
    <citation type="submission" date="2019-02" db="EMBL/GenBank/DDBJ databases">
        <title>Deep-cultivation of Planctomycetes and their phenomic and genomic characterization uncovers novel biology.</title>
        <authorList>
            <person name="Wiegand S."/>
            <person name="Jogler M."/>
            <person name="Boedeker C."/>
            <person name="Pinto D."/>
            <person name="Vollmers J."/>
            <person name="Rivas-Marin E."/>
            <person name="Kohn T."/>
            <person name="Peeters S.H."/>
            <person name="Heuer A."/>
            <person name="Rast P."/>
            <person name="Oberbeckmann S."/>
            <person name="Bunk B."/>
            <person name="Jeske O."/>
            <person name="Meyerdierks A."/>
            <person name="Storesund J.E."/>
            <person name="Kallscheuer N."/>
            <person name="Luecker S."/>
            <person name="Lage O.M."/>
            <person name="Pohl T."/>
            <person name="Merkel B.J."/>
            <person name="Hornburger P."/>
            <person name="Mueller R.-W."/>
            <person name="Bruemmer F."/>
            <person name="Labrenz M."/>
            <person name="Spormann A.M."/>
            <person name="Op den Camp H."/>
            <person name="Overmann J."/>
            <person name="Amann R."/>
            <person name="Jetten M.S.M."/>
            <person name="Mascher T."/>
            <person name="Medema M.H."/>
            <person name="Devos D.P."/>
            <person name="Kaster A.-K."/>
            <person name="Ovreas L."/>
            <person name="Rohde M."/>
            <person name="Galperin M.Y."/>
            <person name="Jogler C."/>
        </authorList>
    </citation>
    <scope>NUCLEOTIDE SEQUENCE [LARGE SCALE GENOMIC DNA]</scope>
    <source>
        <strain evidence="2 3">ElP</strain>
    </source>
</reference>
<dbReference type="Proteomes" id="UP000317835">
    <property type="component" value="Chromosome"/>
</dbReference>
<protein>
    <submittedName>
        <fullName evidence="2">Putative subtilase-type serine protease</fullName>
        <ecNumber evidence="2">3.4.21.-</ecNumber>
    </submittedName>
</protein>
<accession>A0A518H676</accession>
<name>A0A518H676_9BACT</name>
<proteinExistence type="predicted"/>
<dbReference type="EMBL" id="CP036426">
    <property type="protein sequence ID" value="QDV36341.1"/>
    <property type="molecule type" value="Genomic_DNA"/>
</dbReference>
<dbReference type="KEGG" id="tpla:ElP_42610"/>
<dbReference type="GO" id="GO:0006508">
    <property type="term" value="P:proteolysis"/>
    <property type="evidence" value="ECO:0007669"/>
    <property type="project" value="UniProtKB-KW"/>
</dbReference>
<dbReference type="GO" id="GO:0008233">
    <property type="term" value="F:peptidase activity"/>
    <property type="evidence" value="ECO:0007669"/>
    <property type="project" value="UniProtKB-KW"/>
</dbReference>
<dbReference type="Gene3D" id="2.60.120.380">
    <property type="match status" value="2"/>
</dbReference>
<feature type="region of interest" description="Disordered" evidence="1">
    <location>
        <begin position="381"/>
        <end position="413"/>
    </location>
</feature>
<gene>
    <name evidence="2" type="ORF">ElP_42610</name>
</gene>
<keyword evidence="2" id="KW-0378">Hydrolase</keyword>
<sequence>MIYLPRAGLLAGLLVVPALAWADPPRLTGIAPLGVRRGETMEVTFEGSGLVDGPRLVAPFGFELEESAGSDHGATHWKIRLTVDERTAVGVYPVRVVTDSGVSNPILFAVGQLLQVTEVEPNNTPDGAQPIPNPVVVEGECSGNDLDFFRFSGRKGERIVVDAVCARVGSEVDPMIRLTTAGGRLVASADDSPGLVTDGYFTAVLPEDGAYILEFCDSRFAGKGRTGYRLLIGAVPFAGEVHPLALPRGQNTALELRGGTLSIDCLFALRTPSDPLCSMIYPTIPARSLGDPAWVDSELDVELPTPVPLGSPVAILEPADPAQQLPPLSPPVTILGRLSVAGERDEFAITAPPGSKYEVRVEAWGLGSALDGQLRVIGEDGNLLGESDDGRPSAGRRSGGGGRRGRAPTSPDPWFDLTIPEGQDEVKLVVTDLADRGGVGFTYRLVVEPAASSFRLTLEDGQVAVPRGGTALIPVTVTRSGYDGPIALDLRGIPEGSGVAVLPGTAPAGQTGGVVGLEAVAGGDPLVREIQVVGTGGDGQTVVASGTTVFAQQTLDVRGFGMSGTIPSYTRPTVSLTAAVTRPGPILLNPETRTLVVPQGCRVEAPLQIVRMIEEEATYQIIALSPPDGLSVEELEVDGSESTAEIEVTAAADATPGPYQVGLVARPSVSEGSPVAAALIEVEVVPPVSLELPEGEIAIAPAGTVAIDGKVARVEPFAGDVVVRLDDLPPGVTAEPVEIAADASEFTVTLRAAADAARTEARPRAVLTYELGDREGRVTHGPLNLKVLTRDAIEGQR</sequence>
<keyword evidence="2" id="KW-0645">Protease</keyword>